<gene>
    <name evidence="1" type="ORF">EV684_101608</name>
</gene>
<evidence type="ECO:0000313" key="2">
    <source>
        <dbReference type="Proteomes" id="UP000295106"/>
    </source>
</evidence>
<name>A0A4R2MLM7_RUBGE</name>
<proteinExistence type="predicted"/>
<dbReference type="AlphaFoldDB" id="A0A4R2MLM7"/>
<sequence length="74" mass="8072">MSRWPNERYHAEPVYDVQDGGTGAHAREITGWDVVNSEGIYEAGPFMSEPEAAAEAELLNRRAASALEAGRPRG</sequence>
<protein>
    <submittedName>
        <fullName evidence="1">Uncharacterized protein</fullName>
    </submittedName>
</protein>
<dbReference type="Proteomes" id="UP000295106">
    <property type="component" value="Unassembled WGS sequence"/>
</dbReference>
<comment type="caution">
    <text evidence="1">The sequence shown here is derived from an EMBL/GenBank/DDBJ whole genome shotgun (WGS) entry which is preliminary data.</text>
</comment>
<evidence type="ECO:0000313" key="1">
    <source>
        <dbReference type="EMBL" id="TCP05734.1"/>
    </source>
</evidence>
<organism evidence="1 2">
    <name type="scientific">Rubrivivax gelatinosus</name>
    <name type="common">Rhodocyclus gelatinosus</name>
    <name type="synonym">Rhodopseudomonas gelatinosa</name>
    <dbReference type="NCBI Taxonomy" id="28068"/>
    <lineage>
        <taxon>Bacteria</taxon>
        <taxon>Pseudomonadati</taxon>
        <taxon>Pseudomonadota</taxon>
        <taxon>Betaproteobacteria</taxon>
        <taxon>Burkholderiales</taxon>
        <taxon>Sphaerotilaceae</taxon>
        <taxon>Rubrivivax</taxon>
    </lineage>
</organism>
<accession>A0A4R2MLM7</accession>
<reference evidence="1 2" key="1">
    <citation type="submission" date="2019-03" db="EMBL/GenBank/DDBJ databases">
        <title>Genomic Encyclopedia of Type Strains, Phase IV (KMG-IV): sequencing the most valuable type-strain genomes for metagenomic binning, comparative biology and taxonomic classification.</title>
        <authorList>
            <person name="Goeker M."/>
        </authorList>
    </citation>
    <scope>NUCLEOTIDE SEQUENCE [LARGE SCALE GENOMIC DNA]</scope>
    <source>
        <strain evidence="1 2">DSM 1709</strain>
    </source>
</reference>
<dbReference type="EMBL" id="SLXD01000001">
    <property type="protein sequence ID" value="TCP05734.1"/>
    <property type="molecule type" value="Genomic_DNA"/>
</dbReference>